<dbReference type="EMBL" id="CP018906">
    <property type="protein sequence ID" value="AQW21899.1"/>
    <property type="molecule type" value="Genomic_DNA"/>
</dbReference>
<feature type="domain" description="UspA" evidence="2">
    <location>
        <begin position="6"/>
        <end position="152"/>
    </location>
</feature>
<dbReference type="CDD" id="cd00293">
    <property type="entry name" value="USP-like"/>
    <property type="match status" value="1"/>
</dbReference>
<keyword evidence="4" id="KW-1185">Reference proteome</keyword>
<dbReference type="AlphaFoldDB" id="A0A1S6QJY1"/>
<sequence>MFDFNYSNVVVGVDGSKASDRAFKKAMIIAEHNQARLAVIAVINDRDVLGVNKGASIGFGAVNPTAVENLKVQIQSMVSNYVEIAKDRGLNAVGAIDYGDPREILTSTALSDYHADALVVGATGAGIVSRLTMGSTAAYVVTHSPVDVFVVRTDQKL</sequence>
<dbReference type="KEGG" id="lcu:PL11_008220"/>
<gene>
    <name evidence="3" type="ORF">PL11_008220</name>
</gene>
<dbReference type="Pfam" id="PF00582">
    <property type="entry name" value="Usp"/>
    <property type="match status" value="1"/>
</dbReference>
<evidence type="ECO:0000259" key="2">
    <source>
        <dbReference type="Pfam" id="PF00582"/>
    </source>
</evidence>
<proteinExistence type="inferred from homology"/>
<dbReference type="Proteomes" id="UP000030361">
    <property type="component" value="Chromosome"/>
</dbReference>
<dbReference type="eggNOG" id="COG0589">
    <property type="taxonomic scope" value="Bacteria"/>
</dbReference>
<dbReference type="OrthoDB" id="2321605at2"/>
<dbReference type="PANTHER" id="PTHR46268">
    <property type="entry name" value="STRESS RESPONSE PROTEIN NHAX"/>
    <property type="match status" value="1"/>
</dbReference>
<evidence type="ECO:0000256" key="1">
    <source>
        <dbReference type="ARBA" id="ARBA00008791"/>
    </source>
</evidence>
<dbReference type="PRINTS" id="PR01438">
    <property type="entry name" value="UNVRSLSTRESS"/>
</dbReference>
<organism evidence="3 4">
    <name type="scientific">Lentilactobacillus curieae</name>
    <dbReference type="NCBI Taxonomy" id="1138822"/>
    <lineage>
        <taxon>Bacteria</taxon>
        <taxon>Bacillati</taxon>
        <taxon>Bacillota</taxon>
        <taxon>Bacilli</taxon>
        <taxon>Lactobacillales</taxon>
        <taxon>Lactobacillaceae</taxon>
        <taxon>Lentilactobacillus</taxon>
    </lineage>
</organism>
<dbReference type="RefSeq" id="WP_035167404.1">
    <property type="nucleotide sequence ID" value="NZ_CP018906.1"/>
</dbReference>
<reference evidence="3 4" key="1">
    <citation type="journal article" date="2015" name="Genome Announc.">
        <title>Genome Sequence of Lactobacillus curieae CCTCC M 2011381T, a Novel Producer of Gamma-aminobutyric Acid.</title>
        <authorList>
            <person name="Wang Y."/>
            <person name="Wang Y."/>
            <person name="Lang C."/>
            <person name="Wei D."/>
            <person name="Xu P."/>
            <person name="Xie J."/>
        </authorList>
    </citation>
    <scope>NUCLEOTIDE SEQUENCE [LARGE SCALE GENOMIC DNA]</scope>
    <source>
        <strain evidence="3 4">CCTCC M 2011381</strain>
    </source>
</reference>
<dbReference type="InterPro" id="IPR006015">
    <property type="entry name" value="Universal_stress_UspA"/>
</dbReference>
<evidence type="ECO:0000313" key="4">
    <source>
        <dbReference type="Proteomes" id="UP000030361"/>
    </source>
</evidence>
<dbReference type="SUPFAM" id="SSF52402">
    <property type="entry name" value="Adenine nucleotide alpha hydrolases-like"/>
    <property type="match status" value="1"/>
</dbReference>
<comment type="similarity">
    <text evidence="1">Belongs to the universal stress protein A family.</text>
</comment>
<protein>
    <submittedName>
        <fullName evidence="3">Universal stress protein UspA</fullName>
    </submittedName>
</protein>
<evidence type="ECO:0000313" key="3">
    <source>
        <dbReference type="EMBL" id="AQW21899.1"/>
    </source>
</evidence>
<name>A0A1S6QJY1_9LACO</name>
<accession>A0A1S6QJY1</accession>
<dbReference type="PANTHER" id="PTHR46268:SF6">
    <property type="entry name" value="UNIVERSAL STRESS PROTEIN UP12"/>
    <property type="match status" value="1"/>
</dbReference>
<dbReference type="InterPro" id="IPR014729">
    <property type="entry name" value="Rossmann-like_a/b/a_fold"/>
</dbReference>
<dbReference type="Gene3D" id="3.40.50.620">
    <property type="entry name" value="HUPs"/>
    <property type="match status" value="1"/>
</dbReference>
<dbReference type="InterPro" id="IPR006016">
    <property type="entry name" value="UspA"/>
</dbReference>